<dbReference type="InterPro" id="IPR006176">
    <property type="entry name" value="3-OHacyl-CoA_DH_NAD-bd"/>
</dbReference>
<evidence type="ECO:0000259" key="4">
    <source>
        <dbReference type="Pfam" id="PF00725"/>
    </source>
</evidence>
<gene>
    <name evidence="6" type="ORF">FE839_02205</name>
</gene>
<dbReference type="GO" id="GO:0006631">
    <property type="term" value="P:fatty acid metabolic process"/>
    <property type="evidence" value="ECO:0007669"/>
    <property type="project" value="InterPro"/>
</dbReference>
<accession>A0A5R9LN48</accession>
<proteinExistence type="inferred from homology"/>
<name>A0A5R9LN48_9ENTR</name>
<feature type="domain" description="3-hydroxyacyl-CoA dehydrogenase C-terminal" evidence="4">
    <location>
        <begin position="173"/>
        <end position="271"/>
    </location>
</feature>
<dbReference type="InterPro" id="IPR006180">
    <property type="entry name" value="3-OHacyl-CoA_DH_CS"/>
</dbReference>
<dbReference type="PROSITE" id="PS00067">
    <property type="entry name" value="3HCDH"/>
    <property type="match status" value="1"/>
</dbReference>
<dbReference type="Pfam" id="PF00725">
    <property type="entry name" value="3HCDH"/>
    <property type="match status" value="1"/>
</dbReference>
<dbReference type="SUPFAM" id="SSF48179">
    <property type="entry name" value="6-phosphogluconate dehydrogenase C-terminal domain-like"/>
    <property type="match status" value="1"/>
</dbReference>
<keyword evidence="7" id="KW-1185">Reference proteome</keyword>
<feature type="site" description="Important for catalytic activity" evidence="3">
    <location>
        <position position="126"/>
    </location>
</feature>
<dbReference type="Gene3D" id="3.40.50.720">
    <property type="entry name" value="NAD(P)-binding Rossmann-like Domain"/>
    <property type="match status" value="1"/>
</dbReference>
<protein>
    <submittedName>
        <fullName evidence="6">3-hydroxyacyl-CoA dehydrogenase family protein</fullName>
    </submittedName>
</protein>
<sequence>MPVIKNVAVIGAGTMGARIAAVMARAGYHVHLWSRSAHTLQTARSLIESLGVTTSIHYSSQLETCLAEADIVSENIAEDTSLKQSLLQTIEQQISADCLLTTNTSSISITLLASALRDPSRLIGMHWFNPADIMPMIEIVRGEKTSEHICQQIREICQHLGKETITVNQDIPGFIINRLQYAMLREALYLVSAGIGSIEDVDRAVQRTLAPRWAAMGPMKLMDFAGLDTVEKVAALLLPALDNSSTLPDWLNETISAGKLGVKSGAGFYSWPGESAMDAMRQRDALVNSLTSRSVESE</sequence>
<dbReference type="AlphaFoldDB" id="A0A5R9LN48"/>
<comment type="similarity">
    <text evidence="1">Belongs to the 3-hydroxyacyl-CoA dehydrogenase family.</text>
</comment>
<evidence type="ECO:0000313" key="6">
    <source>
        <dbReference type="EMBL" id="TLV22929.1"/>
    </source>
</evidence>
<evidence type="ECO:0000256" key="2">
    <source>
        <dbReference type="ARBA" id="ARBA00023002"/>
    </source>
</evidence>
<reference evidence="6 7" key="1">
    <citation type="submission" date="2019-05" db="EMBL/GenBank/DDBJ databases">
        <title>Genome sequence of Klebsiella sp strain TOUT106.</title>
        <authorList>
            <person name="Rahi P."/>
            <person name="Chaudhari D."/>
        </authorList>
    </citation>
    <scope>NUCLEOTIDE SEQUENCE [LARGE SCALE GENOMIC DNA]</scope>
    <source>
        <strain evidence="6 7">TOUT106</strain>
    </source>
</reference>
<feature type="domain" description="3-hydroxyacyl-CoA dehydrogenase NAD binding" evidence="5">
    <location>
        <begin position="6"/>
        <end position="169"/>
    </location>
</feature>
<dbReference type="Pfam" id="PF02737">
    <property type="entry name" value="3HCDH_N"/>
    <property type="match status" value="1"/>
</dbReference>
<dbReference type="Proteomes" id="UP000307430">
    <property type="component" value="Unassembled WGS sequence"/>
</dbReference>
<dbReference type="GO" id="GO:0016616">
    <property type="term" value="F:oxidoreductase activity, acting on the CH-OH group of donors, NAD or NADP as acceptor"/>
    <property type="evidence" value="ECO:0007669"/>
    <property type="project" value="InterPro"/>
</dbReference>
<organism evidence="6 7">
    <name type="scientific">Klebsiella indica</name>
    <dbReference type="NCBI Taxonomy" id="2582917"/>
    <lineage>
        <taxon>Bacteria</taxon>
        <taxon>Pseudomonadati</taxon>
        <taxon>Pseudomonadota</taxon>
        <taxon>Gammaproteobacteria</taxon>
        <taxon>Enterobacterales</taxon>
        <taxon>Enterobacteriaceae</taxon>
        <taxon>Klebsiella/Raoultella group</taxon>
        <taxon>Klebsiella</taxon>
    </lineage>
</organism>
<dbReference type="PANTHER" id="PTHR48075:SF5">
    <property type="entry name" value="3-HYDROXYBUTYRYL-COA DEHYDROGENASE"/>
    <property type="match status" value="1"/>
</dbReference>
<dbReference type="InterPro" id="IPR006108">
    <property type="entry name" value="3HC_DH_C"/>
</dbReference>
<dbReference type="Gene3D" id="1.10.1040.10">
    <property type="entry name" value="N-(1-d-carboxylethyl)-l-norvaline Dehydrogenase, domain 2"/>
    <property type="match status" value="1"/>
</dbReference>
<evidence type="ECO:0000259" key="5">
    <source>
        <dbReference type="Pfam" id="PF02737"/>
    </source>
</evidence>
<dbReference type="PIRSF" id="PIRSF000105">
    <property type="entry name" value="HCDH"/>
    <property type="match status" value="1"/>
</dbReference>
<comment type="caution">
    <text evidence="6">The sequence shown here is derived from an EMBL/GenBank/DDBJ whole genome shotgun (WGS) entry which is preliminary data.</text>
</comment>
<evidence type="ECO:0000256" key="1">
    <source>
        <dbReference type="ARBA" id="ARBA00009463"/>
    </source>
</evidence>
<evidence type="ECO:0000256" key="3">
    <source>
        <dbReference type="PIRSR" id="PIRSR000105-1"/>
    </source>
</evidence>
<dbReference type="PANTHER" id="PTHR48075">
    <property type="entry name" value="3-HYDROXYACYL-COA DEHYDROGENASE FAMILY PROTEIN"/>
    <property type="match status" value="1"/>
</dbReference>
<dbReference type="RefSeq" id="WP_138358699.1">
    <property type="nucleotide sequence ID" value="NZ_VCHQ01000003.1"/>
</dbReference>
<dbReference type="InterPro" id="IPR036291">
    <property type="entry name" value="NAD(P)-bd_dom_sf"/>
</dbReference>
<dbReference type="EMBL" id="VCHQ01000003">
    <property type="protein sequence ID" value="TLV22929.1"/>
    <property type="molecule type" value="Genomic_DNA"/>
</dbReference>
<dbReference type="InterPro" id="IPR008927">
    <property type="entry name" value="6-PGluconate_DH-like_C_sf"/>
</dbReference>
<evidence type="ECO:0000313" key="7">
    <source>
        <dbReference type="Proteomes" id="UP000307430"/>
    </source>
</evidence>
<dbReference type="SUPFAM" id="SSF51735">
    <property type="entry name" value="NAD(P)-binding Rossmann-fold domains"/>
    <property type="match status" value="1"/>
</dbReference>
<dbReference type="GO" id="GO:0070403">
    <property type="term" value="F:NAD+ binding"/>
    <property type="evidence" value="ECO:0007669"/>
    <property type="project" value="InterPro"/>
</dbReference>
<dbReference type="InterPro" id="IPR022694">
    <property type="entry name" value="3-OHacyl-CoA_DH"/>
</dbReference>
<dbReference type="InterPro" id="IPR013328">
    <property type="entry name" value="6PGD_dom2"/>
</dbReference>
<keyword evidence="2" id="KW-0560">Oxidoreductase</keyword>